<keyword evidence="5" id="KW-1185">Reference proteome</keyword>
<dbReference type="PANTHER" id="PTHR46008">
    <property type="entry name" value="LEAF RUST 10 DISEASE-RESISTANCE LOCUS RECEPTOR-LIKE PROTEIN KINASE-LIKE 1.4"/>
    <property type="match status" value="1"/>
</dbReference>
<dbReference type="InterPro" id="IPR011009">
    <property type="entry name" value="Kinase-like_dom_sf"/>
</dbReference>
<evidence type="ECO:0000313" key="5">
    <source>
        <dbReference type="Proteomes" id="UP000265520"/>
    </source>
</evidence>
<feature type="domain" description="Protein kinase" evidence="3">
    <location>
        <begin position="1"/>
        <end position="195"/>
    </location>
</feature>
<feature type="non-terminal residue" evidence="4">
    <location>
        <position position="1"/>
    </location>
</feature>
<dbReference type="EMBL" id="LXQA010134607">
    <property type="protein sequence ID" value="MCI23184.1"/>
    <property type="molecule type" value="Genomic_DNA"/>
</dbReference>
<evidence type="ECO:0000256" key="1">
    <source>
        <dbReference type="ARBA" id="ARBA00022741"/>
    </source>
</evidence>
<dbReference type="SUPFAM" id="SSF56112">
    <property type="entry name" value="Protein kinase-like (PK-like)"/>
    <property type="match status" value="1"/>
</dbReference>
<protein>
    <submittedName>
        <fullName evidence="4">Putative serine/threonine-protein kinase</fullName>
    </submittedName>
</protein>
<comment type="caution">
    <text evidence="4">The sequence shown here is derived from an EMBL/GenBank/DDBJ whole genome shotgun (WGS) entry which is preliminary data.</text>
</comment>
<sequence length="195" mass="21964">YEYVGNGTVYDHLHGDEAIHARLPWNARMNIAVETARALMYVHRYNIIHGDIETRNILLNTDLHVKLGDFGLSHCLPNGHSHVSTYPLGTLGYIDPEYRRTPQLTRKSDVFSFGVVMMELISSLPPYDNTRADQYLSDMAMSRIENDALDQLVDPTLCFDLDPNVNGMISGVAALAYRCLHPSKVMRPSMDEVLA</sequence>
<dbReference type="PANTHER" id="PTHR46008:SF2">
    <property type="entry name" value="LEAF RUST 10 DISEASE-RESISTANCE LOCUS RECEPTOR-LIKE PROTEIN KINASE-LIKE 1.4"/>
    <property type="match status" value="1"/>
</dbReference>
<reference evidence="4 5" key="1">
    <citation type="journal article" date="2018" name="Front. Plant Sci.">
        <title>Red Clover (Trifolium pratense) and Zigzag Clover (T. medium) - A Picture of Genomic Similarities and Differences.</title>
        <authorList>
            <person name="Dluhosova J."/>
            <person name="Istvanek J."/>
            <person name="Nedelnik J."/>
            <person name="Repkova J."/>
        </authorList>
    </citation>
    <scope>NUCLEOTIDE SEQUENCE [LARGE SCALE GENOMIC DNA]</scope>
    <source>
        <strain evidence="5">cv. 10/8</strain>
        <tissue evidence="4">Leaf</tissue>
    </source>
</reference>
<keyword evidence="4" id="KW-0418">Kinase</keyword>
<accession>A0A392QH31</accession>
<organism evidence="4 5">
    <name type="scientific">Trifolium medium</name>
    <dbReference type="NCBI Taxonomy" id="97028"/>
    <lineage>
        <taxon>Eukaryota</taxon>
        <taxon>Viridiplantae</taxon>
        <taxon>Streptophyta</taxon>
        <taxon>Embryophyta</taxon>
        <taxon>Tracheophyta</taxon>
        <taxon>Spermatophyta</taxon>
        <taxon>Magnoliopsida</taxon>
        <taxon>eudicotyledons</taxon>
        <taxon>Gunneridae</taxon>
        <taxon>Pentapetalae</taxon>
        <taxon>rosids</taxon>
        <taxon>fabids</taxon>
        <taxon>Fabales</taxon>
        <taxon>Fabaceae</taxon>
        <taxon>Papilionoideae</taxon>
        <taxon>50 kb inversion clade</taxon>
        <taxon>NPAAA clade</taxon>
        <taxon>Hologalegina</taxon>
        <taxon>IRL clade</taxon>
        <taxon>Trifolieae</taxon>
        <taxon>Trifolium</taxon>
    </lineage>
</organism>
<dbReference type="Pfam" id="PF00069">
    <property type="entry name" value="Pkinase"/>
    <property type="match status" value="1"/>
</dbReference>
<evidence type="ECO:0000313" key="4">
    <source>
        <dbReference type="EMBL" id="MCI23184.1"/>
    </source>
</evidence>
<evidence type="ECO:0000256" key="2">
    <source>
        <dbReference type="ARBA" id="ARBA00022840"/>
    </source>
</evidence>
<dbReference type="Gene3D" id="1.10.510.10">
    <property type="entry name" value="Transferase(Phosphotransferase) domain 1"/>
    <property type="match status" value="1"/>
</dbReference>
<name>A0A392QH31_9FABA</name>
<dbReference type="PROSITE" id="PS50011">
    <property type="entry name" value="PROTEIN_KINASE_DOM"/>
    <property type="match status" value="1"/>
</dbReference>
<dbReference type="GO" id="GO:0005524">
    <property type="term" value="F:ATP binding"/>
    <property type="evidence" value="ECO:0007669"/>
    <property type="project" value="UniProtKB-KW"/>
</dbReference>
<dbReference type="InterPro" id="IPR000719">
    <property type="entry name" value="Prot_kinase_dom"/>
</dbReference>
<keyword evidence="4" id="KW-0808">Transferase</keyword>
<dbReference type="AlphaFoldDB" id="A0A392QH31"/>
<dbReference type="Proteomes" id="UP000265520">
    <property type="component" value="Unassembled WGS sequence"/>
</dbReference>
<keyword evidence="2" id="KW-0067">ATP-binding</keyword>
<keyword evidence="1" id="KW-0547">Nucleotide-binding</keyword>
<feature type="non-terminal residue" evidence="4">
    <location>
        <position position="195"/>
    </location>
</feature>
<dbReference type="GO" id="GO:0004672">
    <property type="term" value="F:protein kinase activity"/>
    <property type="evidence" value="ECO:0007669"/>
    <property type="project" value="InterPro"/>
</dbReference>
<proteinExistence type="predicted"/>
<evidence type="ECO:0000259" key="3">
    <source>
        <dbReference type="PROSITE" id="PS50011"/>
    </source>
</evidence>